<sequence length="388" mass="41842">MAIREDLVASAVSISVSSPAHTYDQTFRKLIFIPGTMSVYADEATNSSLGNAIALTYPKVLQDPSVASSTVENKISFLQSKNLTQEEINVALARAGGGPAPSTAQYGPPSGPPQQYYPPYAQQAWQPPPSIPRRDWRDWFIMATVVSGIGYGLYSLSKRYVYPLIAPPTPERLEQDKKSIEEQFDKAFALVEQLAKDTASLKDAEQQRTEKLDSAIEELETVMADLKSANRRREDDAQRIRDEVQALKDAIPKAMDNQKSLTDNRLSEINTELTSLKTLVSQRMAPSSSPATTSNHTRQTGGTLATSRSTTPTAPTVESVPESTSTSPSVPVEPPKSIAQSTFNRPSTFSSGGATTKASIPAWQMAAAASSSSASKDSESSKEASSNS</sequence>
<evidence type="ECO:0000256" key="1">
    <source>
        <dbReference type="ARBA" id="ARBA00005443"/>
    </source>
</evidence>
<dbReference type="PANTHER" id="PTHR23058:SF0">
    <property type="entry name" value="PEROXISOMAL MEMBRANE PROTEIN PEX14"/>
    <property type="match status" value="1"/>
</dbReference>
<feature type="compositionally biased region" description="Low complexity" evidence="12">
    <location>
        <begin position="366"/>
        <end position="375"/>
    </location>
</feature>
<evidence type="ECO:0000256" key="10">
    <source>
        <dbReference type="RuleBase" id="RU367032"/>
    </source>
</evidence>
<evidence type="ECO:0000256" key="5">
    <source>
        <dbReference type="ARBA" id="ARBA00023136"/>
    </source>
</evidence>
<evidence type="ECO:0000256" key="3">
    <source>
        <dbReference type="ARBA" id="ARBA00022927"/>
    </source>
</evidence>
<feature type="domain" description="Peroxisome membrane anchor protein Pex14p N-terminal" evidence="13">
    <location>
        <begin position="61"/>
        <end position="94"/>
    </location>
</feature>
<feature type="coiled-coil region" evidence="11">
    <location>
        <begin position="202"/>
        <end position="257"/>
    </location>
</feature>
<comment type="caution">
    <text evidence="14">The sequence shown here is derived from an EMBL/GenBank/DDBJ whole genome shotgun (WGS) entry which is preliminary data.</text>
</comment>
<dbReference type="Proteomes" id="UP001562357">
    <property type="component" value="Unassembled WGS sequence"/>
</dbReference>
<dbReference type="EMBL" id="BAAFGZ010000170">
    <property type="protein sequence ID" value="GAB0136115.1"/>
    <property type="molecule type" value="Genomic_DNA"/>
</dbReference>
<proteinExistence type="inferred from homology"/>
<dbReference type="InterPro" id="IPR025655">
    <property type="entry name" value="PEX14"/>
</dbReference>
<comment type="function">
    <text evidence="10">Component of the PEX13-PEX14 docking complex, a translocon channel that specifically mediates the import of peroxisomal cargo proteins bound to PEX5 receptor. The PEX13-PEX14 docking complex forms a large import pore which can be opened to a diameter of about 9 nm. Mechanistically, PEX5 receptor along with cargo proteins associates with the PEX14 subunit of the PEX13-PEX14 docking complex in the cytosol, leading to the insertion of the receptor into the organelle membrane with the concomitant translocation of the cargo into the peroxisome matrix.</text>
</comment>
<feature type="compositionally biased region" description="Low complexity" evidence="12">
    <location>
        <begin position="303"/>
        <end position="330"/>
    </location>
</feature>
<evidence type="ECO:0000256" key="6">
    <source>
        <dbReference type="ARBA" id="ARBA00023140"/>
    </source>
</evidence>
<feature type="compositionally biased region" description="Polar residues" evidence="12">
    <location>
        <begin position="338"/>
        <end position="358"/>
    </location>
</feature>
<accession>A0ABQ0CRP3</accession>
<dbReference type="PANTHER" id="PTHR23058">
    <property type="entry name" value="PEROXISOMAL MEMBRANE PROTEIN PEX14"/>
    <property type="match status" value="1"/>
</dbReference>
<evidence type="ECO:0000256" key="11">
    <source>
        <dbReference type="SAM" id="Coils"/>
    </source>
</evidence>
<reference evidence="15" key="1">
    <citation type="submission" date="2024-06" db="EMBL/GenBank/DDBJ databases">
        <title>Draft Genome Sequences of Epichloe bromicola Strains Isolated from Elymus ciliaris.</title>
        <authorList>
            <consortium name="Epichloe bromicola genome sequencing consortium"/>
            <person name="Miura A."/>
            <person name="Imano S."/>
            <person name="Ashida A."/>
            <person name="Sato I."/>
            <person name="Chiba S."/>
            <person name="Tanaka A."/>
            <person name="Camagna M."/>
            <person name="Takemoto D."/>
        </authorList>
    </citation>
    <scope>NUCLEOTIDE SEQUENCE [LARGE SCALE GENOMIC DNA]</scope>
    <source>
        <strain evidence="15">DP</strain>
    </source>
</reference>
<evidence type="ECO:0000256" key="12">
    <source>
        <dbReference type="SAM" id="MobiDB-lite"/>
    </source>
</evidence>
<evidence type="ECO:0000313" key="15">
    <source>
        <dbReference type="Proteomes" id="UP001562357"/>
    </source>
</evidence>
<evidence type="ECO:0000256" key="8">
    <source>
        <dbReference type="ARBA" id="ARBA00029691"/>
    </source>
</evidence>
<gene>
    <name evidence="14" type="primary">g4429</name>
    <name evidence="14" type="ORF">EsDP_00004429</name>
</gene>
<evidence type="ECO:0000259" key="13">
    <source>
        <dbReference type="Pfam" id="PF04695"/>
    </source>
</evidence>
<dbReference type="InterPro" id="IPR036388">
    <property type="entry name" value="WH-like_DNA-bd_sf"/>
</dbReference>
<name>A0ABQ0CRP3_9HYPO</name>
<feature type="compositionally biased region" description="Polar residues" evidence="12">
    <location>
        <begin position="278"/>
        <end position="302"/>
    </location>
</feature>
<keyword evidence="3 10" id="KW-0653">Protein transport</keyword>
<keyword evidence="4" id="KW-0811">Translocation</keyword>
<dbReference type="Pfam" id="PF04695">
    <property type="entry name" value="Pex14_N"/>
    <property type="match status" value="1"/>
</dbReference>
<organism evidence="14 15">
    <name type="scientific">Epichloe bromicola</name>
    <dbReference type="NCBI Taxonomy" id="79588"/>
    <lineage>
        <taxon>Eukaryota</taxon>
        <taxon>Fungi</taxon>
        <taxon>Dikarya</taxon>
        <taxon>Ascomycota</taxon>
        <taxon>Pezizomycotina</taxon>
        <taxon>Sordariomycetes</taxon>
        <taxon>Hypocreomycetidae</taxon>
        <taxon>Hypocreales</taxon>
        <taxon>Clavicipitaceae</taxon>
        <taxon>Epichloe</taxon>
    </lineage>
</organism>
<comment type="subcellular location">
    <subcellularLocation>
        <location evidence="9 10">Peroxisome membrane</location>
    </subcellularLocation>
</comment>
<comment type="similarity">
    <text evidence="1 10">Belongs to the peroxin-14 family.</text>
</comment>
<dbReference type="InterPro" id="IPR006785">
    <property type="entry name" value="Pex14_N"/>
</dbReference>
<protein>
    <recommendedName>
        <fullName evidence="7 10">Peroxisomal membrane protein PEX14</fullName>
    </recommendedName>
    <alternativeName>
        <fullName evidence="8 10">Peroxin-14</fullName>
    </alternativeName>
</protein>
<evidence type="ECO:0000256" key="7">
    <source>
        <dbReference type="ARBA" id="ARBA00029502"/>
    </source>
</evidence>
<evidence type="ECO:0000256" key="4">
    <source>
        <dbReference type="ARBA" id="ARBA00023010"/>
    </source>
</evidence>
<keyword evidence="5 10" id="KW-0472">Membrane</keyword>
<evidence type="ECO:0000256" key="2">
    <source>
        <dbReference type="ARBA" id="ARBA00022448"/>
    </source>
</evidence>
<keyword evidence="11" id="KW-0175">Coiled coil</keyword>
<keyword evidence="2 10" id="KW-0813">Transport</keyword>
<keyword evidence="15" id="KW-1185">Reference proteome</keyword>
<dbReference type="Gene3D" id="1.10.10.10">
    <property type="entry name" value="Winged helix-like DNA-binding domain superfamily/Winged helix DNA-binding domain"/>
    <property type="match status" value="1"/>
</dbReference>
<evidence type="ECO:0000256" key="9">
    <source>
        <dbReference type="ARBA" id="ARBA00046271"/>
    </source>
</evidence>
<feature type="region of interest" description="Disordered" evidence="12">
    <location>
        <begin position="278"/>
        <end position="388"/>
    </location>
</feature>
<evidence type="ECO:0000313" key="14">
    <source>
        <dbReference type="EMBL" id="GAB0136115.1"/>
    </source>
</evidence>
<keyword evidence="6 10" id="KW-0576">Peroxisome</keyword>